<evidence type="ECO:0000313" key="3">
    <source>
        <dbReference type="Proteomes" id="UP000033607"/>
    </source>
</evidence>
<dbReference type="PATRIC" id="fig|1637645.4.peg.4247"/>
<name>A0A0F5YG90_9CYAN</name>
<dbReference type="OrthoDB" id="532473at2"/>
<dbReference type="Proteomes" id="UP000033607">
    <property type="component" value="Unassembled WGS sequence"/>
</dbReference>
<gene>
    <name evidence="2" type="ORF">WN50_11740</name>
</gene>
<comment type="caution">
    <text evidence="2">The sequence shown here is derived from an EMBL/GenBank/DDBJ whole genome shotgun (WGS) entry which is preliminary data.</text>
</comment>
<accession>A0A0F5YG90</accession>
<organism evidence="2 3">
    <name type="scientific">Limnoraphis robusta CS-951</name>
    <dbReference type="NCBI Taxonomy" id="1637645"/>
    <lineage>
        <taxon>Bacteria</taxon>
        <taxon>Bacillati</taxon>
        <taxon>Cyanobacteriota</taxon>
        <taxon>Cyanophyceae</taxon>
        <taxon>Oscillatoriophycideae</taxon>
        <taxon>Oscillatoriales</taxon>
        <taxon>Sirenicapillariaceae</taxon>
        <taxon>Limnoraphis</taxon>
    </lineage>
</organism>
<evidence type="ECO:0000313" key="2">
    <source>
        <dbReference type="EMBL" id="KKD37924.1"/>
    </source>
</evidence>
<protein>
    <recommendedName>
        <fullName evidence="4">Ig-like domain-containing protein</fullName>
    </recommendedName>
</protein>
<dbReference type="AlphaFoldDB" id="A0A0F5YG90"/>
<dbReference type="EMBL" id="LATL02000214">
    <property type="protein sequence ID" value="KKD37924.1"/>
    <property type="molecule type" value="Genomic_DNA"/>
</dbReference>
<proteinExistence type="predicted"/>
<evidence type="ECO:0008006" key="4">
    <source>
        <dbReference type="Google" id="ProtNLM"/>
    </source>
</evidence>
<reference evidence="2 3" key="1">
    <citation type="submission" date="2015-06" db="EMBL/GenBank/DDBJ databases">
        <title>Draft genome assembly of filamentous brackish cyanobacterium Limnoraphis robusta strain CS-951.</title>
        <authorList>
            <person name="Willis A."/>
            <person name="Parks M."/>
            <person name="Burford M.A."/>
        </authorList>
    </citation>
    <scope>NUCLEOTIDE SEQUENCE [LARGE SCALE GENOMIC DNA]</scope>
    <source>
        <strain evidence="2 3">CS-951</strain>
    </source>
</reference>
<feature type="signal peptide" evidence="1">
    <location>
        <begin position="1"/>
        <end position="25"/>
    </location>
</feature>
<sequence length="100" mass="11554">MLVKLLTTILLLLLFLLTFPQASQASMCRTVNENRICILSIKRSAKYHWEYRASVSINGKQKPMEIYNCRRQTKIDGEGKTKRFEKNGAGELICSWLEKS</sequence>
<evidence type="ECO:0000256" key="1">
    <source>
        <dbReference type="SAM" id="SignalP"/>
    </source>
</evidence>
<feature type="chain" id="PRO_5002498098" description="Ig-like domain-containing protein" evidence="1">
    <location>
        <begin position="26"/>
        <end position="100"/>
    </location>
</feature>
<keyword evidence="1" id="KW-0732">Signal</keyword>